<keyword evidence="5" id="KW-1185">Reference proteome</keyword>
<comment type="similarity">
    <text evidence="1">Belongs to the ice-binding protein family.</text>
</comment>
<feature type="signal peptide" evidence="3">
    <location>
        <begin position="1"/>
        <end position="23"/>
    </location>
</feature>
<feature type="chain" id="PRO_5016795176" evidence="3">
    <location>
        <begin position="24"/>
        <end position="238"/>
    </location>
</feature>
<evidence type="ECO:0000256" key="2">
    <source>
        <dbReference type="ARBA" id="ARBA00022729"/>
    </source>
</evidence>
<sequence>MFSACKIGLFALSTLELSASALAHPPVKRSVPVLMGLAGPFGAIASTTLTSTGDTLITGNCGTCPGTAVVGFPPGECTGITSPAGTAACDAEAACLTAYNNAKGLVATQALPSSDLGGLTLGPGVYTFPSSAATLSTILTLNGATNPTGQFIFQIATTFATSANASVILQNGAQACNVYFQVGSSATILAATKLQGNVLAYTSISVAEAASNRGTLCALNGAVTLIDNALTALTTCST</sequence>
<name>A0A370U0L3_9HELO</name>
<protein>
    <submittedName>
        <fullName evidence="4">Uncharacterized protein</fullName>
    </submittedName>
</protein>
<dbReference type="AlphaFoldDB" id="A0A370U0L3"/>
<evidence type="ECO:0000313" key="5">
    <source>
        <dbReference type="Proteomes" id="UP000254866"/>
    </source>
</evidence>
<evidence type="ECO:0000256" key="1">
    <source>
        <dbReference type="ARBA" id="ARBA00005445"/>
    </source>
</evidence>
<dbReference type="EMBL" id="NPIC01000001">
    <property type="protein sequence ID" value="RDL41306.1"/>
    <property type="molecule type" value="Genomic_DNA"/>
</dbReference>
<dbReference type="InterPro" id="IPR021884">
    <property type="entry name" value="Ice-bd_prot"/>
</dbReference>
<gene>
    <name evidence="4" type="ORF">BP5553_01285</name>
</gene>
<comment type="caution">
    <text evidence="4">The sequence shown here is derived from an EMBL/GenBank/DDBJ whole genome shotgun (WGS) entry which is preliminary data.</text>
</comment>
<dbReference type="OrthoDB" id="10264374at2759"/>
<organism evidence="4 5">
    <name type="scientific">Venustampulla echinocandica</name>
    <dbReference type="NCBI Taxonomy" id="2656787"/>
    <lineage>
        <taxon>Eukaryota</taxon>
        <taxon>Fungi</taxon>
        <taxon>Dikarya</taxon>
        <taxon>Ascomycota</taxon>
        <taxon>Pezizomycotina</taxon>
        <taxon>Leotiomycetes</taxon>
        <taxon>Helotiales</taxon>
        <taxon>Pleuroascaceae</taxon>
        <taxon>Venustampulla</taxon>
    </lineage>
</organism>
<dbReference type="STRING" id="2656787.A0A370U0L3"/>
<proteinExistence type="inferred from homology"/>
<evidence type="ECO:0000256" key="3">
    <source>
        <dbReference type="SAM" id="SignalP"/>
    </source>
</evidence>
<keyword evidence="2 3" id="KW-0732">Signal</keyword>
<reference evidence="4 5" key="1">
    <citation type="journal article" date="2018" name="IMA Fungus">
        <title>IMA Genome-F 9: Draft genome sequence of Annulohypoxylon stygium, Aspergillus mulundensis, Berkeleyomyces basicola (syn. Thielaviopsis basicola), Ceratocystis smalleyi, two Cercospora beticola strains, Coleophoma cylindrospora, Fusarium fracticaudum, Phialophora cf. hyalina, and Morchella septimelata.</title>
        <authorList>
            <person name="Wingfield B.D."/>
            <person name="Bills G.F."/>
            <person name="Dong Y."/>
            <person name="Huang W."/>
            <person name="Nel W.J."/>
            <person name="Swalarsk-Parry B.S."/>
            <person name="Vaghefi N."/>
            <person name="Wilken P.M."/>
            <person name="An Z."/>
            <person name="de Beer Z.W."/>
            <person name="De Vos L."/>
            <person name="Chen L."/>
            <person name="Duong T.A."/>
            <person name="Gao Y."/>
            <person name="Hammerbacher A."/>
            <person name="Kikkert J.R."/>
            <person name="Li Y."/>
            <person name="Li H."/>
            <person name="Li K."/>
            <person name="Li Q."/>
            <person name="Liu X."/>
            <person name="Ma X."/>
            <person name="Naidoo K."/>
            <person name="Pethybridge S.J."/>
            <person name="Sun J."/>
            <person name="Steenkamp E.T."/>
            <person name="van der Nest M.A."/>
            <person name="van Wyk S."/>
            <person name="Wingfield M.J."/>
            <person name="Xiong C."/>
            <person name="Yue Q."/>
            <person name="Zhang X."/>
        </authorList>
    </citation>
    <scope>NUCLEOTIDE SEQUENCE [LARGE SCALE GENOMIC DNA]</scope>
    <source>
        <strain evidence="4 5">BP 5553</strain>
    </source>
</reference>
<dbReference type="RefSeq" id="XP_031873962.1">
    <property type="nucleotide sequence ID" value="XM_032009908.1"/>
</dbReference>
<dbReference type="Proteomes" id="UP000254866">
    <property type="component" value="Unassembled WGS sequence"/>
</dbReference>
<dbReference type="GeneID" id="43594134"/>
<evidence type="ECO:0000313" key="4">
    <source>
        <dbReference type="EMBL" id="RDL41306.1"/>
    </source>
</evidence>
<dbReference type="Pfam" id="PF11999">
    <property type="entry name" value="Ice_binding"/>
    <property type="match status" value="1"/>
</dbReference>
<accession>A0A370U0L3</accession>